<dbReference type="GO" id="GO:0003677">
    <property type="term" value="F:DNA binding"/>
    <property type="evidence" value="ECO:0007669"/>
    <property type="project" value="InterPro"/>
</dbReference>
<dbReference type="InterPro" id="IPR010982">
    <property type="entry name" value="Lambda_DNA-bd_dom_sf"/>
</dbReference>
<reference evidence="1 2" key="1">
    <citation type="submission" date="2016-04" db="EMBL/GenBank/DDBJ databases">
        <title>ATOL: Assembling a taxonomically balanced genome-scale reconstruction of the evolutionary history of the Enterobacteriaceae.</title>
        <authorList>
            <person name="Plunkett G.III."/>
            <person name="Neeno-Eckwall E.C."/>
            <person name="Glasner J.D."/>
            <person name="Perna N.T."/>
        </authorList>
    </citation>
    <scope>NUCLEOTIDE SEQUENCE [LARGE SCALE GENOMIC DNA]</scope>
    <source>
        <strain evidence="1 2">ATCC 19692</strain>
    </source>
</reference>
<dbReference type="PATRIC" id="fig|1354337.4.peg.949"/>
<dbReference type="InterPro" id="IPR001387">
    <property type="entry name" value="Cro/C1-type_HTH"/>
</dbReference>
<organism evidence="1 2">
    <name type="scientific">Proteus myxofaciens ATCC 19692</name>
    <dbReference type="NCBI Taxonomy" id="1354337"/>
    <lineage>
        <taxon>Bacteria</taxon>
        <taxon>Pseudomonadati</taxon>
        <taxon>Pseudomonadota</taxon>
        <taxon>Gammaproteobacteria</taxon>
        <taxon>Enterobacterales</taxon>
        <taxon>Morganellaceae</taxon>
        <taxon>Proteus</taxon>
    </lineage>
</organism>
<evidence type="ECO:0000313" key="2">
    <source>
        <dbReference type="Proteomes" id="UP000094023"/>
    </source>
</evidence>
<dbReference type="PANTHER" id="PTHR40275:SF1">
    <property type="entry name" value="SSL7038 PROTEIN"/>
    <property type="match status" value="1"/>
</dbReference>
<dbReference type="STRING" id="1354337.M983_0931"/>
<dbReference type="InterPro" id="IPR014057">
    <property type="entry name" value="HI1420"/>
</dbReference>
<dbReference type="Proteomes" id="UP000094023">
    <property type="component" value="Unassembled WGS sequence"/>
</dbReference>
<dbReference type="AlphaFoldDB" id="A0A198GCG9"/>
<dbReference type="PANTHER" id="PTHR40275">
    <property type="entry name" value="SSL7038 PROTEIN"/>
    <property type="match status" value="1"/>
</dbReference>
<evidence type="ECO:0000313" key="1">
    <source>
        <dbReference type="EMBL" id="OAT34788.1"/>
    </source>
</evidence>
<accession>A0A198GCG9</accession>
<dbReference type="CDD" id="cd00093">
    <property type="entry name" value="HTH_XRE"/>
    <property type="match status" value="1"/>
</dbReference>
<protein>
    <submittedName>
        <fullName evidence="1">Putative transcriptional regulator</fullName>
    </submittedName>
</protein>
<comment type="caution">
    <text evidence="1">The sequence shown here is derived from an EMBL/GenBank/DDBJ whole genome shotgun (WGS) entry which is preliminary data.</text>
</comment>
<sequence>MSKSNKMTNNIIKVNSKKVSASVDHDHHMVKELRENPGYAEIYLQTALEDIYEPGGIGAFLIVLRQIIDAHGGVGEIAKKSGLSRQHIYRALSENGNPTLTTLTEITRAVGVRLASTPCI</sequence>
<dbReference type="Pfam" id="PF21716">
    <property type="entry name" value="dnstrm_HI1420"/>
    <property type="match status" value="1"/>
</dbReference>
<proteinExistence type="predicted"/>
<keyword evidence="2" id="KW-1185">Reference proteome</keyword>
<dbReference type="EMBL" id="LXEN01000040">
    <property type="protein sequence ID" value="OAT34788.1"/>
    <property type="molecule type" value="Genomic_DNA"/>
</dbReference>
<dbReference type="SUPFAM" id="SSF47413">
    <property type="entry name" value="lambda repressor-like DNA-binding domains"/>
    <property type="match status" value="1"/>
</dbReference>
<name>A0A198GCG9_9GAMM</name>
<dbReference type="Gene3D" id="1.10.260.40">
    <property type="entry name" value="lambda repressor-like DNA-binding domains"/>
    <property type="match status" value="1"/>
</dbReference>
<gene>
    <name evidence="1" type="ORF">M983_0931</name>
</gene>